<name>A0AB39PZJ1_9ACTN</name>
<organism evidence="2">
    <name type="scientific">Streptomyces sp. R28</name>
    <dbReference type="NCBI Taxonomy" id="3238628"/>
    <lineage>
        <taxon>Bacteria</taxon>
        <taxon>Bacillati</taxon>
        <taxon>Actinomycetota</taxon>
        <taxon>Actinomycetes</taxon>
        <taxon>Kitasatosporales</taxon>
        <taxon>Streptomycetaceae</taxon>
        <taxon>Streptomyces</taxon>
    </lineage>
</organism>
<keyword evidence="1" id="KW-0472">Membrane</keyword>
<dbReference type="RefSeq" id="WP_369171065.1">
    <property type="nucleotide sequence ID" value="NZ_CP163439.1"/>
</dbReference>
<feature type="transmembrane region" description="Helical" evidence="1">
    <location>
        <begin position="38"/>
        <end position="55"/>
    </location>
</feature>
<evidence type="ECO:0000256" key="1">
    <source>
        <dbReference type="SAM" id="Phobius"/>
    </source>
</evidence>
<reference evidence="2" key="1">
    <citation type="submission" date="2024-07" db="EMBL/GenBank/DDBJ databases">
        <authorList>
            <person name="Yu S.T."/>
        </authorList>
    </citation>
    <scope>NUCLEOTIDE SEQUENCE</scope>
    <source>
        <strain evidence="2">R28</strain>
    </source>
</reference>
<protein>
    <submittedName>
        <fullName evidence="2">Uncharacterized protein</fullName>
    </submittedName>
</protein>
<dbReference type="EMBL" id="CP163439">
    <property type="protein sequence ID" value="XDQ36480.1"/>
    <property type="molecule type" value="Genomic_DNA"/>
</dbReference>
<evidence type="ECO:0000313" key="2">
    <source>
        <dbReference type="EMBL" id="XDQ36480.1"/>
    </source>
</evidence>
<keyword evidence="1" id="KW-0812">Transmembrane</keyword>
<keyword evidence="1" id="KW-1133">Transmembrane helix</keyword>
<dbReference type="AlphaFoldDB" id="A0AB39PZJ1"/>
<feature type="transmembrane region" description="Helical" evidence="1">
    <location>
        <begin position="105"/>
        <end position="121"/>
    </location>
</feature>
<sequence length="132" mass="14309">MVAYYVTKLVQGEYREWVNLDDPSQGTHIYWDGFLSKTLFWGAAAVVLGLLLGLAGNLGRNTGLRGLAFRTLIPLIALAETSMRLNTEASSQGAVASTTWNVTRLVAVVIIVVLAGQAVWAKSNRAIRPTPH</sequence>
<gene>
    <name evidence="2" type="ORF">AB5J49_25835</name>
</gene>
<accession>A0AB39PZJ1</accession>
<proteinExistence type="predicted"/>